<sequence>MASEREKVANLVEFLSSIGFHGERLEQGINKLIELNPVGFRLDHKVQYGEETMFFELQFKKDRQFNAYRLEQYNARHRKAINIESTVINGINTDVLELRMQGLDWETYFKAPDTIAPAALRNIEDAKEMLSKLSSSQNFDGMKIRDALMFKYWPESAFAGSLSNYDDFRQLYEGKRDFHAGESGICNCNDAYMHVSGKFEDLHEKLLEMKLDEYAGVDTYDELTRLLADNPDSFEIKCANNNSEAYAEFLIPVTKTDGSYSIDEYTVSLQVYPDIEYGIYNGVNTLELEKAMQAVDWSKDGELFVLHEDREPEFYPEVEQIQQKMYQLEQDEQGEPISYLLQLKYWQYTSCLESFIQPGADQLMDSLPKIERRFPCELDAGIAWNLLCGRAVLDKNVYPFLPEAVDWLRLDRQQYTGERNLAFTEVGGLSAQELGQLIRQMPIFADRSVQYRLERGDLVPVTLNNQNKILLQANPEQKTIDVFTTERRPIPVNLNFDPDWKPVHMPSDGLQNQQEQSTRRQIKLIADVKGVKRKGKGI</sequence>
<protein>
    <submittedName>
        <fullName evidence="1">Uncharacterized protein</fullName>
    </submittedName>
</protein>
<dbReference type="Proteomes" id="UP000094313">
    <property type="component" value="Chromosome"/>
</dbReference>
<name>A0A1D7QN22_9SPHI</name>
<dbReference type="OrthoDB" id="6372253at2"/>
<dbReference type="EMBL" id="CP017141">
    <property type="protein sequence ID" value="AOM80029.1"/>
    <property type="molecule type" value="Genomic_DNA"/>
</dbReference>
<accession>A0A1D7QN22</accession>
<dbReference type="RefSeq" id="WP_069381691.1">
    <property type="nucleotide sequence ID" value="NZ_CP017141.1"/>
</dbReference>
<keyword evidence="2" id="KW-1185">Reference proteome</keyword>
<organism evidence="1 2">
    <name type="scientific">Pedobacter steynii</name>
    <dbReference type="NCBI Taxonomy" id="430522"/>
    <lineage>
        <taxon>Bacteria</taxon>
        <taxon>Pseudomonadati</taxon>
        <taxon>Bacteroidota</taxon>
        <taxon>Sphingobacteriia</taxon>
        <taxon>Sphingobacteriales</taxon>
        <taxon>Sphingobacteriaceae</taxon>
        <taxon>Pedobacter</taxon>
    </lineage>
</organism>
<evidence type="ECO:0000313" key="2">
    <source>
        <dbReference type="Proteomes" id="UP000094313"/>
    </source>
</evidence>
<dbReference type="KEGG" id="psty:BFS30_24425"/>
<gene>
    <name evidence="1" type="ORF">BFS30_24425</name>
</gene>
<dbReference type="AlphaFoldDB" id="A0A1D7QN22"/>
<proteinExistence type="predicted"/>
<reference evidence="1 2" key="1">
    <citation type="submission" date="2016-08" db="EMBL/GenBank/DDBJ databases">
        <authorList>
            <person name="Seilhamer J.J."/>
        </authorList>
    </citation>
    <scope>NUCLEOTIDE SEQUENCE [LARGE SCALE GENOMIC DNA]</scope>
    <source>
        <strain evidence="1 2">DX4</strain>
    </source>
</reference>
<evidence type="ECO:0000313" key="1">
    <source>
        <dbReference type="EMBL" id="AOM80029.1"/>
    </source>
</evidence>